<dbReference type="SUPFAM" id="SSF82693">
    <property type="entry name" value="Multidrug efflux transporter AcrB pore domain, PN1, PN2, PC1 and PC2 subdomains"/>
    <property type="match status" value="2"/>
</dbReference>
<feature type="transmembrane region" description="Helical" evidence="2">
    <location>
        <begin position="357"/>
        <end position="377"/>
    </location>
</feature>
<accession>A0ABP8LLE6</accession>
<dbReference type="Pfam" id="PF00873">
    <property type="entry name" value="ACR_tran"/>
    <property type="match status" value="1"/>
</dbReference>
<proteinExistence type="predicted"/>
<dbReference type="EMBL" id="BAABEY010000001">
    <property type="protein sequence ID" value="GAA4431264.1"/>
    <property type="molecule type" value="Genomic_DNA"/>
</dbReference>
<feature type="transmembrane region" description="Helical" evidence="2">
    <location>
        <begin position="383"/>
        <end position="407"/>
    </location>
</feature>
<dbReference type="PRINTS" id="PR00702">
    <property type="entry name" value="ACRIFLAVINRP"/>
</dbReference>
<dbReference type="Gene3D" id="1.20.1640.10">
    <property type="entry name" value="Multidrug efflux transporter AcrB transmembrane domain"/>
    <property type="match status" value="2"/>
</dbReference>
<keyword evidence="4" id="KW-1185">Reference proteome</keyword>
<feature type="transmembrane region" description="Helical" evidence="2">
    <location>
        <begin position="428"/>
        <end position="448"/>
    </location>
</feature>
<dbReference type="SUPFAM" id="SSF82866">
    <property type="entry name" value="Multidrug efflux transporter AcrB transmembrane domain"/>
    <property type="match status" value="2"/>
</dbReference>
<keyword evidence="2" id="KW-1133">Transmembrane helix</keyword>
<feature type="transmembrane region" description="Helical" evidence="2">
    <location>
        <begin position="328"/>
        <end position="350"/>
    </location>
</feature>
<name>A0ABP8LLE6_9BACT</name>
<feature type="transmembrane region" description="Helical" evidence="2">
    <location>
        <begin position="876"/>
        <end position="894"/>
    </location>
</feature>
<dbReference type="Gene3D" id="3.30.70.1440">
    <property type="entry name" value="Multidrug efflux transporter AcrB pore domain"/>
    <property type="match status" value="1"/>
</dbReference>
<dbReference type="PANTHER" id="PTHR32063">
    <property type="match status" value="1"/>
</dbReference>
<feature type="transmembrane region" description="Helical" evidence="2">
    <location>
        <begin position="901"/>
        <end position="923"/>
    </location>
</feature>
<feature type="transmembrane region" description="Helical" evidence="2">
    <location>
        <begin position="929"/>
        <end position="951"/>
    </location>
</feature>
<dbReference type="InterPro" id="IPR027463">
    <property type="entry name" value="AcrB_DN_DC_subdom"/>
</dbReference>
<evidence type="ECO:0000313" key="4">
    <source>
        <dbReference type="Proteomes" id="UP001501508"/>
    </source>
</evidence>
<gene>
    <name evidence="3" type="ORF">GCM10023091_01680</name>
</gene>
<dbReference type="SUPFAM" id="SSF82714">
    <property type="entry name" value="Multidrug efflux transporter AcrB TolC docking domain, DN and DC subdomains"/>
    <property type="match status" value="2"/>
</dbReference>
<dbReference type="Gene3D" id="3.30.70.1430">
    <property type="entry name" value="Multidrug efflux transporter AcrB pore domain"/>
    <property type="match status" value="2"/>
</dbReference>
<feature type="transmembrane region" description="Helical" evidence="2">
    <location>
        <begin position="1009"/>
        <end position="1032"/>
    </location>
</feature>
<protein>
    <submittedName>
        <fullName evidence="3">Efflux RND transporter permease subunit</fullName>
    </submittedName>
</protein>
<sequence>MLKTALNKPIAIIVALFAVAIFASLALTRIPVDIFPNLNLPTIYISQPYGGMSASQMEGFVATRYQNQMLYVSGIKDVEVKNIQGTCLVKCTFYENVNMAQVAGEVANQVNRVMNYLPPGTVPPTVVRFDASSLPVGQLIFSSKSAPLAELQDLASSRIRPLFSQIPGGVATSPFGSNERTVVIRVDPDKMRSYELTPDEIVAAVVANNKISPAGNVRIGDFMVMTPSNTVLDNVEDFFNIPLRQGVGPTVVMRDVATVEDATDVPVGYALINGKRSVYIPVSKSGDASTMSVVNALKAKLPEMKNLLPEYVDLTYEFDQSVYVMQSVHALAVEGGLGAILTGLMVFLFLRDLRSSIIVILTIPASLLSSILMLQLTGQTINIMTLSGLALAIGILVDQSTVVIENIHQHLEMGKPKARAIKDASAEMSFPLLLITIAILAVFAPAFMMNGIPKGMFLPLSLAVGFSIIVSFILSQTLVPILCNWWLKDHVHSATHNGHTEATKKESLMDKVQKGYTRTVGRLMKHRKMVVAAYLVTMFSLVGVLFWAIGTDLMPRQDRAKQFQVRLIGPEGLRLERMEERVKDILGQLDELVGHENISITSAYVGMTPSSYGTSALYVFNSGPHEAILQVSLSPDYELASLDLLKDQLRQRIQKEQPDMKVTFEPIELTEKIMSQGASTPIEVVIGGKDIRENQVFAQKIIKELDKIPYLRDVRVKQPMRYPTVQIKIDRQRAAQLGLSVDVIAKSLVAATSSSRFTAKNLWLDQNKGFAYQVQVEMSPQHMRSVADIQGIPLVKGQLRPTLGDVASISTSNLPAQYDRRGPRRMLTITANIHQVDLGSASAAVNQAVLAAGEPPRGSVVTVEGIAQLLKETLESLQFGLGLAVVVIFLLLSATYQSFRLASTIMITIPSVLTGALILLYFTGQTLNLQSYMGIIMSVGVSVANALLLVTNAETLRLQYRDATLAARTAGGLRLRPILMTTLAMSIGMVPMASGFGDTGEQTAPLGRAVIGGLLASTGATLFILPIAFSLIMKKVSFDSVSLDPDNPDSREFETENLEPSTAAISNHIN</sequence>
<evidence type="ECO:0000313" key="3">
    <source>
        <dbReference type="EMBL" id="GAA4431264.1"/>
    </source>
</evidence>
<dbReference type="RefSeq" id="WP_345026092.1">
    <property type="nucleotide sequence ID" value="NZ_BAABEY010000001.1"/>
</dbReference>
<keyword evidence="2" id="KW-0812">Transmembrane</keyword>
<dbReference type="Gene3D" id="3.30.70.1320">
    <property type="entry name" value="Multidrug efflux transporter AcrB pore domain like"/>
    <property type="match status" value="1"/>
</dbReference>
<dbReference type="PANTHER" id="PTHR32063:SF8">
    <property type="entry name" value="CATION EFFLUX PROTEIN"/>
    <property type="match status" value="1"/>
</dbReference>
<feature type="transmembrane region" description="Helical" evidence="2">
    <location>
        <begin position="978"/>
        <end position="997"/>
    </location>
</feature>
<organism evidence="3 4">
    <name type="scientific">Ravibacter arvi</name>
    <dbReference type="NCBI Taxonomy" id="2051041"/>
    <lineage>
        <taxon>Bacteria</taxon>
        <taxon>Pseudomonadati</taxon>
        <taxon>Bacteroidota</taxon>
        <taxon>Cytophagia</taxon>
        <taxon>Cytophagales</taxon>
        <taxon>Spirosomataceae</taxon>
        <taxon>Ravibacter</taxon>
    </lineage>
</organism>
<feature type="transmembrane region" description="Helical" evidence="2">
    <location>
        <begin position="531"/>
        <end position="549"/>
    </location>
</feature>
<feature type="compositionally biased region" description="Polar residues" evidence="1">
    <location>
        <begin position="1058"/>
        <end position="1070"/>
    </location>
</feature>
<evidence type="ECO:0000256" key="1">
    <source>
        <dbReference type="SAM" id="MobiDB-lite"/>
    </source>
</evidence>
<dbReference type="Gene3D" id="3.30.2090.10">
    <property type="entry name" value="Multidrug efflux transporter AcrB TolC docking domain, DN and DC subdomains"/>
    <property type="match status" value="2"/>
</dbReference>
<comment type="caution">
    <text evidence="3">The sequence shown here is derived from an EMBL/GenBank/DDBJ whole genome shotgun (WGS) entry which is preliminary data.</text>
</comment>
<keyword evidence="2" id="KW-0472">Membrane</keyword>
<evidence type="ECO:0000256" key="2">
    <source>
        <dbReference type="SAM" id="Phobius"/>
    </source>
</evidence>
<feature type="region of interest" description="Disordered" evidence="1">
    <location>
        <begin position="1044"/>
        <end position="1070"/>
    </location>
</feature>
<dbReference type="Proteomes" id="UP001501508">
    <property type="component" value="Unassembled WGS sequence"/>
</dbReference>
<dbReference type="InterPro" id="IPR001036">
    <property type="entry name" value="Acrflvin-R"/>
</dbReference>
<reference evidence="4" key="1">
    <citation type="journal article" date="2019" name="Int. J. Syst. Evol. Microbiol.">
        <title>The Global Catalogue of Microorganisms (GCM) 10K type strain sequencing project: providing services to taxonomists for standard genome sequencing and annotation.</title>
        <authorList>
            <consortium name="The Broad Institute Genomics Platform"/>
            <consortium name="The Broad Institute Genome Sequencing Center for Infectious Disease"/>
            <person name="Wu L."/>
            <person name="Ma J."/>
        </authorList>
    </citation>
    <scope>NUCLEOTIDE SEQUENCE [LARGE SCALE GENOMIC DNA]</scope>
    <source>
        <strain evidence="4">JCM 31920</strain>
    </source>
</reference>
<feature type="transmembrane region" description="Helical" evidence="2">
    <location>
        <begin position="460"/>
        <end position="487"/>
    </location>
</feature>